<dbReference type="AlphaFoldDB" id="Q9GR26"/>
<evidence type="ECO:0000313" key="1">
    <source>
        <dbReference type="EMBL" id="CAC19825.1"/>
    </source>
</evidence>
<accession>Q9GR26</accession>
<keyword evidence="1" id="KW-0648">Protein biosynthesis</keyword>
<proteinExistence type="predicted"/>
<feature type="non-terminal residue" evidence="1">
    <location>
        <position position="1"/>
    </location>
</feature>
<name>Q9GR26_APHCO</name>
<gene>
    <name evidence="1" type="primary">ef-1alpha</name>
</gene>
<organism evidence="1">
    <name type="scientific">Aphidius colemani</name>
    <name type="common">Aphid parasite</name>
    <dbReference type="NCBI Taxonomy" id="78482"/>
    <lineage>
        <taxon>Eukaryota</taxon>
        <taxon>Metazoa</taxon>
        <taxon>Ecdysozoa</taxon>
        <taxon>Arthropoda</taxon>
        <taxon>Hexapoda</taxon>
        <taxon>Insecta</taxon>
        <taxon>Pterygota</taxon>
        <taxon>Neoptera</taxon>
        <taxon>Endopterygota</taxon>
        <taxon>Hymenoptera</taxon>
        <taxon>Apocrita</taxon>
        <taxon>Ichneumonoidea</taxon>
        <taxon>Braconidae</taxon>
        <taxon>Aphidiinae</taxon>
        <taxon>Aphidius</taxon>
    </lineage>
</organism>
<feature type="non-terminal residue" evidence="1">
    <location>
        <position position="48"/>
    </location>
</feature>
<dbReference type="EMBL" id="AJ401978">
    <property type="protein sequence ID" value="CAC19825.1"/>
    <property type="molecule type" value="Genomic_DNA"/>
</dbReference>
<reference evidence="1" key="1">
    <citation type="submission" date="2000-04" db="EMBL/GenBank/DDBJ databases">
        <title>The phylogenetic analysis of variable length sequence data:elogation factor-1alpha introns in European populations of the parasitoid wasp Pauesia (Hymenoptera: Braconidae: Aphidiinae).</title>
        <authorList>
            <person name="Sanchis A."/>
            <person name="Belshaw R."/>
            <person name="Michelena J."/>
            <person name="Latorre A."/>
            <person name="Quicke D."/>
            <person name="Gardenfors U."/>
        </authorList>
    </citation>
    <scope>NUCLEOTIDE SEQUENCE</scope>
</reference>
<protein>
    <submittedName>
        <fullName evidence="1">Elongation factor-1alpha</fullName>
    </submittedName>
</protein>
<dbReference type="GO" id="GO:0003746">
    <property type="term" value="F:translation elongation factor activity"/>
    <property type="evidence" value="ECO:0007669"/>
    <property type="project" value="UniProtKB-KW"/>
</dbReference>
<sequence>DGLLNVKKAKLMVNVLLKLLMLSSHHQDQLTKLVFHFRMSTKLVVEQF</sequence>
<keyword evidence="1" id="KW-0251">Elongation factor</keyword>